<dbReference type="EMBL" id="CAGS01000103">
    <property type="protein sequence ID" value="CCF83140.1"/>
    <property type="molecule type" value="Genomic_DNA"/>
</dbReference>
<accession>I4EEM8</accession>
<feature type="region of interest" description="Disordered" evidence="1">
    <location>
        <begin position="15"/>
        <end position="91"/>
    </location>
</feature>
<keyword evidence="3" id="KW-1185">Reference proteome</keyword>
<organism evidence="2 3">
    <name type="scientific">Nitrolancea hollandica Lb</name>
    <dbReference type="NCBI Taxonomy" id="1129897"/>
    <lineage>
        <taxon>Bacteria</taxon>
        <taxon>Pseudomonadati</taxon>
        <taxon>Thermomicrobiota</taxon>
        <taxon>Thermomicrobia</taxon>
        <taxon>Sphaerobacterales</taxon>
        <taxon>Sphaerobacterineae</taxon>
        <taxon>Sphaerobacteraceae</taxon>
        <taxon>Nitrolancea</taxon>
    </lineage>
</organism>
<evidence type="ECO:0000313" key="3">
    <source>
        <dbReference type="Proteomes" id="UP000004221"/>
    </source>
</evidence>
<feature type="compositionally biased region" description="Acidic residues" evidence="1">
    <location>
        <begin position="52"/>
        <end position="61"/>
    </location>
</feature>
<proteinExistence type="predicted"/>
<evidence type="ECO:0000256" key="1">
    <source>
        <dbReference type="SAM" id="MobiDB-lite"/>
    </source>
</evidence>
<gene>
    <name evidence="2" type="ORF">NITHO_1910015</name>
</gene>
<reference evidence="2 3" key="1">
    <citation type="journal article" date="2012" name="ISME J.">
        <title>Nitrification expanded: discovery, physiology and genomics of a nitrite-oxidizing bacterium from the phylum Chloroflexi.</title>
        <authorList>
            <person name="Sorokin D.Y."/>
            <person name="Lucker S."/>
            <person name="Vejmelkova D."/>
            <person name="Kostrikina N.A."/>
            <person name="Kleerebezem R."/>
            <person name="Rijpstra W.I."/>
            <person name="Damste J.S."/>
            <person name="Le Paslier D."/>
            <person name="Muyzer G."/>
            <person name="Wagner M."/>
            <person name="van Loosdrecht M.C."/>
            <person name="Daims H."/>
        </authorList>
    </citation>
    <scope>NUCLEOTIDE SEQUENCE [LARGE SCALE GENOMIC DNA]</scope>
    <source>
        <strain evidence="3">none</strain>
    </source>
</reference>
<name>I4EEM8_9BACT</name>
<evidence type="ECO:0000313" key="2">
    <source>
        <dbReference type="EMBL" id="CCF83140.1"/>
    </source>
</evidence>
<comment type="caution">
    <text evidence="2">The sequence shown here is derived from an EMBL/GenBank/DDBJ whole genome shotgun (WGS) entry which is preliminary data.</text>
</comment>
<dbReference type="Proteomes" id="UP000004221">
    <property type="component" value="Unassembled WGS sequence"/>
</dbReference>
<protein>
    <submittedName>
        <fullName evidence="2">Uncharacterized protein</fullName>
    </submittedName>
</protein>
<dbReference type="AlphaFoldDB" id="I4EEM8"/>
<sequence>MAALGYGTQFALELDLGDPAPDIDVPPGPPVDSPERHQGRPPLRLAPRPEAEPEPAIEQDVEQPPVPARQAVKSASPAAPEKQPRPEEGYNPANFNWNEFWHWARGLGYSSKSQVEGLLGHPLGEMTPREVRAELIAYRRDQGLPV</sequence>